<dbReference type="GO" id="GO:0016887">
    <property type="term" value="F:ATP hydrolysis activity"/>
    <property type="evidence" value="ECO:0007669"/>
    <property type="project" value="InterPro"/>
</dbReference>
<reference evidence="4 5" key="1">
    <citation type="journal article" date="2014" name="Microbiology">
        <title>Unravelling the complete genome sequence of Advenella mimigardefordensis strain DPN7T and novel insights in the catabolism of the xenobiotic polythioester precursor 3,3'-dithiodipropionate.</title>
        <authorList>
            <person name="Wubbeler J.H."/>
            <person name="Hiessl S."/>
            <person name="Schuldes J."/>
            <person name="Thurmer A."/>
            <person name="Daniel R."/>
            <person name="Steinbuchel A."/>
        </authorList>
    </citation>
    <scope>NUCLEOTIDE SEQUENCE [LARGE SCALE GENOMIC DNA]</scope>
    <source>
        <strain evidence="5">DSM 17166 / LMG 22922 / DPN7</strain>
    </source>
</reference>
<evidence type="ECO:0000256" key="1">
    <source>
        <dbReference type="ARBA" id="ARBA00006611"/>
    </source>
</evidence>
<feature type="domain" description="FHA" evidence="3">
    <location>
        <begin position="22"/>
        <end position="71"/>
    </location>
</feature>
<dbReference type="CDD" id="cd01130">
    <property type="entry name" value="VirB11-like_ATPase"/>
    <property type="match status" value="1"/>
</dbReference>
<dbReference type="Gene3D" id="2.60.200.20">
    <property type="match status" value="1"/>
</dbReference>
<evidence type="ECO:0000313" key="4">
    <source>
        <dbReference type="EMBL" id="AHG63711.1"/>
    </source>
</evidence>
<evidence type="ECO:0000313" key="5">
    <source>
        <dbReference type="Proteomes" id="UP000019095"/>
    </source>
</evidence>
<dbReference type="PANTHER" id="PTHR30486:SF15">
    <property type="entry name" value="TYPE II_IV SECRETION SYSTEM ATPASE"/>
    <property type="match status" value="1"/>
</dbReference>
<dbReference type="SUPFAM" id="SSF52540">
    <property type="entry name" value="P-loop containing nucleoside triphosphate hydrolases"/>
    <property type="match status" value="1"/>
</dbReference>
<dbReference type="InterPro" id="IPR000253">
    <property type="entry name" value="FHA_dom"/>
</dbReference>
<dbReference type="RefSeq" id="WP_158318714.1">
    <property type="nucleotide sequence ID" value="NZ_CP003915.1"/>
</dbReference>
<dbReference type="EMBL" id="CP003915">
    <property type="protein sequence ID" value="AHG63711.1"/>
    <property type="molecule type" value="Genomic_DNA"/>
</dbReference>
<dbReference type="Proteomes" id="UP000019095">
    <property type="component" value="Chromosome"/>
</dbReference>
<accession>W0PAI5</accession>
<dbReference type="Gene3D" id="3.30.450.380">
    <property type="match status" value="1"/>
</dbReference>
<feature type="compositionally biased region" description="Polar residues" evidence="2">
    <location>
        <begin position="224"/>
        <end position="237"/>
    </location>
</feature>
<feature type="region of interest" description="Disordered" evidence="2">
    <location>
        <begin position="200"/>
        <end position="237"/>
    </location>
</feature>
<dbReference type="PATRIC" id="fig|1247726.3.peg.1786"/>
<dbReference type="OrthoDB" id="9810761at2"/>
<dbReference type="InterPro" id="IPR027417">
    <property type="entry name" value="P-loop_NTPase"/>
</dbReference>
<gene>
    <name evidence="4" type="ORF">MIM_c16280</name>
</gene>
<dbReference type="InterPro" id="IPR050921">
    <property type="entry name" value="T4SS_GSP_E_ATPase"/>
</dbReference>
<dbReference type="SMART" id="SM00240">
    <property type="entry name" value="FHA"/>
    <property type="match status" value="1"/>
</dbReference>
<dbReference type="PANTHER" id="PTHR30486">
    <property type="entry name" value="TWITCHING MOTILITY PROTEIN PILT"/>
    <property type="match status" value="1"/>
</dbReference>
<dbReference type="InterPro" id="IPR001482">
    <property type="entry name" value="T2SS/T4SS_dom"/>
</dbReference>
<dbReference type="SUPFAM" id="SSF49879">
    <property type="entry name" value="SMAD/FHA domain"/>
    <property type="match status" value="1"/>
</dbReference>
<dbReference type="eggNOG" id="COG4962">
    <property type="taxonomic scope" value="Bacteria"/>
</dbReference>
<dbReference type="InterPro" id="IPR008984">
    <property type="entry name" value="SMAD_FHA_dom_sf"/>
</dbReference>
<organism evidence="4 5">
    <name type="scientific">Advenella mimigardefordensis (strain DSM 17166 / LMG 22922 / DPN7)</name>
    <dbReference type="NCBI Taxonomy" id="1247726"/>
    <lineage>
        <taxon>Bacteria</taxon>
        <taxon>Pseudomonadati</taxon>
        <taxon>Pseudomonadota</taxon>
        <taxon>Betaproteobacteria</taxon>
        <taxon>Burkholderiales</taxon>
        <taxon>Alcaligenaceae</taxon>
    </lineage>
</organism>
<dbReference type="KEGG" id="amim:MIM_c16280"/>
<dbReference type="CDD" id="cd00060">
    <property type="entry name" value="FHA"/>
    <property type="match status" value="1"/>
</dbReference>
<dbReference type="Pfam" id="PF00498">
    <property type="entry name" value="FHA"/>
    <property type="match status" value="1"/>
</dbReference>
<comment type="similarity">
    <text evidence="1">Belongs to the GSP E family.</text>
</comment>
<feature type="compositionally biased region" description="Low complexity" evidence="2">
    <location>
        <begin position="204"/>
        <end position="215"/>
    </location>
</feature>
<dbReference type="AlphaFoldDB" id="W0PAI5"/>
<dbReference type="Pfam" id="PF00437">
    <property type="entry name" value="T2SSE"/>
    <property type="match status" value="1"/>
</dbReference>
<evidence type="ECO:0000256" key="2">
    <source>
        <dbReference type="SAM" id="MobiDB-lite"/>
    </source>
</evidence>
<protein>
    <submittedName>
        <fullName evidence="4">Putative type II secretion system FHA domain-containing protein</fullName>
    </submittedName>
</protein>
<evidence type="ECO:0000259" key="3">
    <source>
        <dbReference type="PROSITE" id="PS50006"/>
    </source>
</evidence>
<name>W0PAI5_ADVMD</name>
<keyword evidence="5" id="KW-1185">Reference proteome</keyword>
<feature type="region of interest" description="Disordered" evidence="2">
    <location>
        <begin position="126"/>
        <end position="177"/>
    </location>
</feature>
<dbReference type="STRING" id="1247726.MIM_c16280"/>
<proteinExistence type="inferred from homology"/>
<dbReference type="eggNOG" id="COG1716">
    <property type="taxonomic scope" value="Bacteria"/>
</dbReference>
<dbReference type="PROSITE" id="PS50006">
    <property type="entry name" value="FHA_DOMAIN"/>
    <property type="match status" value="1"/>
</dbReference>
<sequence>MIVIDMHFEDGMVERRQYALPLMVGRQKDCHICLRSWRVARQHARLVQRQAGVFIEDMGTLAGTMVNGLRITEYGPLAVADEILIGPCRMVVSEVLVGNRHGNMSGNPADERHYGQGLAGSALAEGQGLAQGHCQGSHPPPYQRSHQRSRQPSRHIPLLLSDDTRHRVAYGSPDMPLNKLREHGSAIADDASAAIAQSVRTPDSIGSPGASASIARQQPGAESGTESGAKSGTQQATDHNYAMRDQRWQLQLHASLLQALDLRRKDVSQMTDSALRLEAAVMLDRILAENLALPADVDRERLKQCVLDEAIGLGPLEPLLADPTITEIMVNRYDELFIEKAGRLMRYDGRFSSEKSVLGVIERIVTPLGRRIDESSPMVDARLKDGSRVNAIIPPVALRGASLTIRKFPDFRPGMNDLLRLGSLDAAMQQFLTLCVQHRKNLIVSGGTGSGKTTLLNVLSNCIPEHERIITIEDAAELRLNHVHLVALEARPANLEGKGQVQIRDLVRNALRMRPDRIVVGECRGAEAFDMLGAMNTGHEGSLTTLHANTPRDALARLETMILMAGMDLPLAAVREHIAGSIHFIVQQSRLSCGRRLITSITEICGLESGVIKSQEIFRFDRKGVGAFMGLGIAPDCFDVLREQGVPINMEMFSQYTPAGSGAGALVSQDNQPLESQMSLQECPL</sequence>
<dbReference type="Gene3D" id="3.40.50.300">
    <property type="entry name" value="P-loop containing nucleotide triphosphate hydrolases"/>
    <property type="match status" value="1"/>
</dbReference>
<dbReference type="HOGENOM" id="CLU_005379_4_3_4"/>